<sequence length="467" mass="50687">MSTKFDVIIIGGGPGGTPAAMQLASQGKTVLLVEESGKLGGACLFVGCIPSKIIRHWADEYAVKLKYSAQEALSPEDREAAWNEIMRKMQTILSQRSGAAMQMLKHLSNLRFVAGHAKFVSNNELVINEKDTGRKEKYTFNKAIIATGSHSFIPPFKGNGVQDVLTSEVLFSQDKLPESLLIIGGGPIGIELAQMLTKLGTKCTIIELLDSILYGVVETEFVSIISNQLSSLGVNIYTSSQVQEINKSDGHFDVTFTDANGSEHKENFEDVLVVTGKVPNIESLNLDSTDIKYDRKGIIVDEYLETSVKGIYATGDVTHGPKFAHTATYEAHIASANISAGNNQKVDFSKNTWVLFSEPEIVAAGFTEAQAVQEGYDIITGVYDYKIDAAAQVMNSPFGYLKYVVNKKNSEIIGVHICMNNASSLAGEASLIIANRLILKNVAETIHPHPTLTEAFGILAQKMLSKS</sequence>
<evidence type="ECO:0000256" key="4">
    <source>
        <dbReference type="ARBA" id="ARBA00023002"/>
    </source>
</evidence>
<dbReference type="PRINTS" id="PR00411">
    <property type="entry name" value="PNDRDTASEI"/>
</dbReference>
<evidence type="ECO:0000256" key="7">
    <source>
        <dbReference type="ARBA" id="ARBA00023284"/>
    </source>
</evidence>
<feature type="binding site" evidence="9">
    <location>
        <position position="316"/>
    </location>
    <ligand>
        <name>FAD</name>
        <dbReference type="ChEBI" id="CHEBI:57692"/>
    </ligand>
</feature>
<dbReference type="InterPro" id="IPR016156">
    <property type="entry name" value="FAD/NAD-linked_Rdtase_dimer_sf"/>
</dbReference>
<dbReference type="GO" id="GO:0006103">
    <property type="term" value="P:2-oxoglutarate metabolic process"/>
    <property type="evidence" value="ECO:0007669"/>
    <property type="project" value="TreeGrafter"/>
</dbReference>
<keyword evidence="3 9" id="KW-0274">FAD</keyword>
<evidence type="ECO:0000313" key="14">
    <source>
        <dbReference type="EMBL" id="AAM73180.1"/>
    </source>
</evidence>
<evidence type="ECO:0000256" key="3">
    <source>
        <dbReference type="ARBA" id="ARBA00022827"/>
    </source>
</evidence>
<dbReference type="AlphaFoldDB" id="Q8KB36"/>
<dbReference type="InterPro" id="IPR012999">
    <property type="entry name" value="Pyr_OxRdtase_I_AS"/>
</dbReference>
<dbReference type="GO" id="GO:0050660">
    <property type="term" value="F:flavin adenine dinucleotide binding"/>
    <property type="evidence" value="ECO:0007669"/>
    <property type="project" value="TreeGrafter"/>
</dbReference>
<dbReference type="HOGENOM" id="CLU_016755_0_3_10"/>
<comment type="similarity">
    <text evidence="1 11">Belongs to the class-I pyridine nucleotide-disulfide oxidoreductase family.</text>
</comment>
<feature type="binding site" evidence="9">
    <location>
        <position position="52"/>
    </location>
    <ligand>
        <name>FAD</name>
        <dbReference type="ChEBI" id="CHEBI:57692"/>
    </ligand>
</feature>
<accession>Q8KB36</accession>
<keyword evidence="4 11" id="KW-0560">Oxidoreductase</keyword>
<feature type="binding site" evidence="9">
    <location>
        <position position="207"/>
    </location>
    <ligand>
        <name>NAD(+)</name>
        <dbReference type="ChEBI" id="CHEBI:57540"/>
    </ligand>
</feature>
<dbReference type="PROSITE" id="PS00076">
    <property type="entry name" value="PYRIDINE_REDOX_1"/>
    <property type="match status" value="1"/>
</dbReference>
<dbReference type="RefSeq" id="WP_010933618.1">
    <property type="nucleotide sequence ID" value="NC_002932.3"/>
</dbReference>
<evidence type="ECO:0000256" key="5">
    <source>
        <dbReference type="ARBA" id="ARBA00023027"/>
    </source>
</evidence>
<gene>
    <name evidence="14" type="primary">lpd-2</name>
    <name evidence="14" type="ordered locus">CT1961</name>
</gene>
<keyword evidence="5 9" id="KW-0520">NAD</keyword>
<keyword evidence="6" id="KW-1015">Disulfide bond</keyword>
<feature type="domain" description="FAD/NAD(P)-binding" evidence="13">
    <location>
        <begin position="5"/>
        <end position="331"/>
    </location>
</feature>
<keyword evidence="15" id="KW-1185">Reference proteome</keyword>
<evidence type="ECO:0000256" key="8">
    <source>
        <dbReference type="PIRSR" id="PIRSR000350-2"/>
    </source>
</evidence>
<feature type="active site" description="Proton acceptor" evidence="8">
    <location>
        <position position="449"/>
    </location>
</feature>
<keyword evidence="7 11" id="KW-0676">Redox-active center</keyword>
<dbReference type="PANTHER" id="PTHR22912">
    <property type="entry name" value="DISULFIDE OXIDOREDUCTASE"/>
    <property type="match status" value="1"/>
</dbReference>
<evidence type="ECO:0000256" key="11">
    <source>
        <dbReference type="RuleBase" id="RU003691"/>
    </source>
</evidence>
<dbReference type="Pfam" id="PF02852">
    <property type="entry name" value="Pyr_redox_dim"/>
    <property type="match status" value="1"/>
</dbReference>
<dbReference type="PRINTS" id="PR00368">
    <property type="entry name" value="FADPNR"/>
</dbReference>
<dbReference type="EC" id="1.8.1.4" evidence="14"/>
<dbReference type="PATRIC" id="fig|194439.7.peg.1776"/>
<keyword evidence="2 11" id="KW-0285">Flavoprotein</keyword>
<dbReference type="Pfam" id="PF07992">
    <property type="entry name" value="Pyr_redox_2"/>
    <property type="match status" value="1"/>
</dbReference>
<dbReference type="PANTHER" id="PTHR22912:SF151">
    <property type="entry name" value="DIHYDROLIPOYL DEHYDROGENASE, MITOCHONDRIAL"/>
    <property type="match status" value="1"/>
</dbReference>
<feature type="binding site" evidence="9">
    <location>
        <begin position="184"/>
        <end position="191"/>
    </location>
    <ligand>
        <name>NAD(+)</name>
        <dbReference type="ChEBI" id="CHEBI:57540"/>
    </ligand>
</feature>
<dbReference type="Gene3D" id="3.30.390.30">
    <property type="match status" value="1"/>
</dbReference>
<comment type="cofactor">
    <cofactor evidence="9">
        <name>FAD</name>
        <dbReference type="ChEBI" id="CHEBI:57692"/>
    </cofactor>
    <text evidence="9">Binds 1 FAD per subunit.</text>
</comment>
<protein>
    <submittedName>
        <fullName evidence="14">Dihydrolipoamide dehydrogenase</fullName>
        <ecNumber evidence="14">1.8.1.4</ecNumber>
    </submittedName>
</protein>
<dbReference type="KEGG" id="cte:CT1961"/>
<dbReference type="InterPro" id="IPR050151">
    <property type="entry name" value="Class-I_Pyr_Nuc-Dis_Oxidored"/>
</dbReference>
<dbReference type="InterPro" id="IPR036188">
    <property type="entry name" value="FAD/NAD-bd_sf"/>
</dbReference>
<dbReference type="SUPFAM" id="SSF51905">
    <property type="entry name" value="FAD/NAD(P)-binding domain"/>
    <property type="match status" value="1"/>
</dbReference>
<feature type="domain" description="Pyridine nucleotide-disulphide oxidoreductase dimerisation" evidence="12">
    <location>
        <begin position="353"/>
        <end position="457"/>
    </location>
</feature>
<dbReference type="EMBL" id="AE006470">
    <property type="protein sequence ID" value="AAM73180.1"/>
    <property type="molecule type" value="Genomic_DNA"/>
</dbReference>
<dbReference type="InterPro" id="IPR023753">
    <property type="entry name" value="FAD/NAD-binding_dom"/>
</dbReference>
<evidence type="ECO:0000256" key="9">
    <source>
        <dbReference type="PIRSR" id="PIRSR000350-3"/>
    </source>
</evidence>
<dbReference type="InterPro" id="IPR004099">
    <property type="entry name" value="Pyr_nucl-diS_OxRdtase_dimer"/>
</dbReference>
<evidence type="ECO:0000313" key="15">
    <source>
        <dbReference type="Proteomes" id="UP000001007"/>
    </source>
</evidence>
<dbReference type="SUPFAM" id="SSF55424">
    <property type="entry name" value="FAD/NAD-linked reductases, dimerisation (C-terminal) domain"/>
    <property type="match status" value="1"/>
</dbReference>
<dbReference type="InterPro" id="IPR001100">
    <property type="entry name" value="Pyr_nuc-diS_OxRdtase"/>
</dbReference>
<evidence type="ECO:0000256" key="10">
    <source>
        <dbReference type="PIRSR" id="PIRSR000350-4"/>
    </source>
</evidence>
<evidence type="ECO:0000256" key="2">
    <source>
        <dbReference type="ARBA" id="ARBA00022630"/>
    </source>
</evidence>
<evidence type="ECO:0000256" key="6">
    <source>
        <dbReference type="ARBA" id="ARBA00023157"/>
    </source>
</evidence>
<dbReference type="PIRSF" id="PIRSF000350">
    <property type="entry name" value="Mercury_reductase_MerA"/>
    <property type="match status" value="1"/>
</dbReference>
<dbReference type="Gene3D" id="3.50.50.60">
    <property type="entry name" value="FAD/NAD(P)-binding domain"/>
    <property type="match status" value="2"/>
</dbReference>
<dbReference type="OrthoDB" id="9800167at2"/>
<proteinExistence type="inferred from homology"/>
<keyword evidence="9" id="KW-0547">Nucleotide-binding</keyword>
<dbReference type="EnsemblBacteria" id="AAM73180">
    <property type="protein sequence ID" value="AAM73180"/>
    <property type="gene ID" value="CT1961"/>
</dbReference>
<reference evidence="14 15" key="1">
    <citation type="journal article" date="2002" name="Proc. Natl. Acad. Sci. U.S.A.">
        <title>The complete genome sequence of Chlorobium tepidum TLS, a photosynthetic, anaerobic, green-sulfur bacterium.</title>
        <authorList>
            <person name="Eisen J.A."/>
            <person name="Nelson K.E."/>
            <person name="Paulsen I.T."/>
            <person name="Heidelberg J.F."/>
            <person name="Wu M."/>
            <person name="Dodson R.J."/>
            <person name="Deboy R."/>
            <person name="Gwinn M.L."/>
            <person name="Nelson W.C."/>
            <person name="Haft D.H."/>
            <person name="Hickey E.K."/>
            <person name="Peterson J.D."/>
            <person name="Durkin A.S."/>
            <person name="Kolonay J.L."/>
            <person name="Yang F."/>
            <person name="Holt I."/>
            <person name="Umayam L.A."/>
            <person name="Mason T."/>
            <person name="Brenner M."/>
            <person name="Shea T.P."/>
            <person name="Parksey D."/>
            <person name="Nierman W.C."/>
            <person name="Feldblyum T.V."/>
            <person name="Hansen C.L."/>
            <person name="Craven M.B."/>
            <person name="Radune D."/>
            <person name="Vamathevan J."/>
            <person name="Khouri H."/>
            <person name="White O."/>
            <person name="Gruber T.M."/>
            <person name="Ketchum K.A."/>
            <person name="Venter J.C."/>
            <person name="Tettelin H."/>
            <person name="Bryant D.A."/>
            <person name="Fraser C.M."/>
        </authorList>
    </citation>
    <scope>NUCLEOTIDE SEQUENCE [LARGE SCALE GENOMIC DNA]</scope>
    <source>
        <strain evidence="15">ATCC 49652 / DSM 12025 / NBRC 103806 / TLS</strain>
    </source>
</reference>
<name>Q8KB36_CHLTE</name>
<dbReference type="STRING" id="194439.CT1961"/>
<dbReference type="Proteomes" id="UP000001007">
    <property type="component" value="Chromosome"/>
</dbReference>
<evidence type="ECO:0000259" key="13">
    <source>
        <dbReference type="Pfam" id="PF07992"/>
    </source>
</evidence>
<feature type="disulfide bond" description="Redox-active" evidence="10">
    <location>
        <begin position="43"/>
        <end position="48"/>
    </location>
</feature>
<dbReference type="eggNOG" id="COG1249">
    <property type="taxonomic scope" value="Bacteria"/>
</dbReference>
<dbReference type="GO" id="GO:0004148">
    <property type="term" value="F:dihydrolipoyl dehydrogenase (NADH) activity"/>
    <property type="evidence" value="ECO:0007669"/>
    <property type="project" value="UniProtKB-EC"/>
</dbReference>
<feature type="binding site" evidence="9">
    <location>
        <position position="276"/>
    </location>
    <ligand>
        <name>NAD(+)</name>
        <dbReference type="ChEBI" id="CHEBI:57540"/>
    </ligand>
</feature>
<evidence type="ECO:0000256" key="1">
    <source>
        <dbReference type="ARBA" id="ARBA00007532"/>
    </source>
</evidence>
<evidence type="ECO:0000259" key="12">
    <source>
        <dbReference type="Pfam" id="PF02852"/>
    </source>
</evidence>
<organism evidence="14 15">
    <name type="scientific">Chlorobaculum tepidum (strain ATCC 49652 / DSM 12025 / NBRC 103806 / TLS)</name>
    <name type="common">Chlorobium tepidum</name>
    <dbReference type="NCBI Taxonomy" id="194439"/>
    <lineage>
        <taxon>Bacteria</taxon>
        <taxon>Pseudomonadati</taxon>
        <taxon>Chlorobiota</taxon>
        <taxon>Chlorobiia</taxon>
        <taxon>Chlorobiales</taxon>
        <taxon>Chlorobiaceae</taxon>
        <taxon>Chlorobaculum</taxon>
    </lineage>
</organism>
<feature type="binding site" evidence="9">
    <location>
        <begin position="147"/>
        <end position="149"/>
    </location>
    <ligand>
        <name>FAD</name>
        <dbReference type="ChEBI" id="CHEBI:57692"/>
    </ligand>
</feature>